<keyword evidence="9 13" id="KW-0378">Hydrolase</keyword>
<feature type="site" description="Transition state stabilizer" evidence="13">
    <location>
        <position position="650"/>
    </location>
</feature>
<evidence type="ECO:0000256" key="7">
    <source>
        <dbReference type="ARBA" id="ARBA00022692"/>
    </source>
</evidence>
<accession>A0A7C8IJL2</accession>
<feature type="transmembrane region" description="Helical" evidence="15">
    <location>
        <begin position="252"/>
        <end position="270"/>
    </location>
</feature>
<dbReference type="InterPro" id="IPR036959">
    <property type="entry name" value="Peptidase_C12_UCH_sf"/>
</dbReference>
<comment type="subcellular location">
    <subcellularLocation>
        <location evidence="2">Membrane</location>
        <topology evidence="2">Multi-pass membrane protein</topology>
    </subcellularLocation>
</comment>
<dbReference type="GO" id="GO:0005886">
    <property type="term" value="C:plasma membrane"/>
    <property type="evidence" value="ECO:0007669"/>
    <property type="project" value="TreeGrafter"/>
</dbReference>
<evidence type="ECO:0000256" key="10">
    <source>
        <dbReference type="ARBA" id="ARBA00022807"/>
    </source>
</evidence>
<dbReference type="Gene3D" id="3.40.532.10">
    <property type="entry name" value="Peptidase C12, ubiquitin carboxyl-terminal hydrolase"/>
    <property type="match status" value="1"/>
</dbReference>
<keyword evidence="6 13" id="KW-0645">Protease</keyword>
<dbReference type="PANTHER" id="PTHR43337">
    <property type="entry name" value="XANTHINE/URACIL PERMEASE C887.17-RELATED"/>
    <property type="match status" value="1"/>
</dbReference>
<comment type="catalytic activity">
    <reaction evidence="1 13">
        <text>Thiol-dependent hydrolysis of ester, thioester, amide, peptide and isopeptide bonds formed by the C-terminal Gly of ubiquitin (a 76-residue protein attached to proteins as an intracellular targeting signal).</text>
        <dbReference type="EC" id="3.4.19.12"/>
    </reaction>
</comment>
<dbReference type="Pfam" id="PF18031">
    <property type="entry name" value="UCH_C"/>
    <property type="match status" value="1"/>
</dbReference>
<evidence type="ECO:0000256" key="13">
    <source>
        <dbReference type="PROSITE-ProRule" id="PRU01393"/>
    </source>
</evidence>
<evidence type="ECO:0000256" key="12">
    <source>
        <dbReference type="ARBA" id="ARBA00023136"/>
    </source>
</evidence>
<feature type="domain" description="UCH catalytic" evidence="16">
    <location>
        <begin position="569"/>
        <end position="798"/>
    </location>
</feature>
<dbReference type="EMBL" id="WUBL01000122">
    <property type="protein sequence ID" value="KAF2965221.1"/>
    <property type="molecule type" value="Genomic_DNA"/>
</dbReference>
<dbReference type="InParanoid" id="A0A7C8IJL2"/>
<feature type="transmembrane region" description="Helical" evidence="15">
    <location>
        <begin position="157"/>
        <end position="178"/>
    </location>
</feature>
<sequence>MPCLTSIHNGFERVTEKVSAMDRRINRSTFGRVFRLEGSGHPKSIQGATFFREVRAGLTTFATMAYIIAVNSAILSDSGGTCECPIGTQPGCPGDVAMSMCQTALKRDLITATAALAGLSSILFGFFTNLPVALGPGMGLNAYFTYQVVGWRGSGPIPYRIALTAIFVEGFIFMFLALTGMRQWLVRMIPATIKTASGVGIGLFLTEIGLSYSAGIGAITGGFTTPLAIGGCPPEMLDGSAECSGKIMANPAMWIGIFIGGVLVAFLMAFKVKSAIIIGIGLVSILSWPRNTSFTYFPYTMEGENRYDFFRQIVAFHPIETTLAVQKWDLSGTSGAQLALALVTFLYVDIIDCTATLYSMAKFCGVVEDNGDFPRSTIAYCTDAACISIGSLFGCSPVTAFIESGAGIAEGGRTGLTAVSTGFCFLTSLFFAPILASIPPWATGSTLILVGCLMIRQVTNINWQYIGDAVPSFVTLAFMPFSYSVAYGLIAGMMVYIVLNTMIWIVVKCTSGRVTPANWHEKEVYSFGFGRRDMPGWARFLRRKLFGADVTEVRVTCGSGKSRRKMSGGWNTIESDAGVFTFLLNNLGAQDVQFEELLTLEPDVLAELHPVYGVIFLFKYPTDAPYAARDKPLDGTFDHEAAERIFFAAQTIQNACGTQALLSVLLNKDAEGDGTGIDIGKPLREFRDFTMVLPPEFRGEALSNSELIRDVHNSFAKSSPFVDETQRTSGEPEDAFHFIAYTPINGTLYELDGLQPAPISHGPCAADEFPVKVMDVLQRRIARYDMSEIRFNLMAMVRDLRVRAREIGDSEALEREQQKRRDWQFENALRRHNFVGFAGAVLKGVVGDKLAEGGDAAYEKWVEEAKTKTKQRLESKRRGGGGEDVEMDG</sequence>
<keyword evidence="11 15" id="KW-1133">Transmembrane helix</keyword>
<comment type="similarity">
    <text evidence="13">Belongs to the peptidase C12 family.</text>
</comment>
<evidence type="ECO:0000259" key="16">
    <source>
        <dbReference type="PROSITE" id="PS52048"/>
    </source>
</evidence>
<keyword evidence="8 13" id="KW-0833">Ubl conjugation pathway</keyword>
<evidence type="ECO:0000256" key="9">
    <source>
        <dbReference type="ARBA" id="ARBA00022801"/>
    </source>
</evidence>
<dbReference type="InterPro" id="IPR001578">
    <property type="entry name" value="Peptidase_C12_UCH"/>
</dbReference>
<keyword evidence="10 13" id="KW-0788">Thiol protease</keyword>
<reference evidence="17 18" key="1">
    <citation type="submission" date="2019-12" db="EMBL/GenBank/DDBJ databases">
        <title>Draft genome sequence of the ascomycete Xylaria multiplex DSM 110363.</title>
        <authorList>
            <person name="Buettner E."/>
            <person name="Kellner H."/>
        </authorList>
    </citation>
    <scope>NUCLEOTIDE SEQUENCE [LARGE SCALE GENOMIC DNA]</scope>
    <source>
        <strain evidence="17 18">DSM 110363</strain>
    </source>
</reference>
<evidence type="ECO:0000256" key="5">
    <source>
        <dbReference type="ARBA" id="ARBA00022448"/>
    </source>
</evidence>
<dbReference type="InterPro" id="IPR041507">
    <property type="entry name" value="UCH_C"/>
</dbReference>
<evidence type="ECO:0000256" key="14">
    <source>
        <dbReference type="SAM" id="MobiDB-lite"/>
    </source>
</evidence>
<dbReference type="EC" id="3.4.19.12" evidence="4 13"/>
<feature type="region of interest" description="Disordered" evidence="14">
    <location>
        <begin position="868"/>
        <end position="889"/>
    </location>
</feature>
<feature type="active site" description="Proton donor" evidence="13">
    <location>
        <position position="737"/>
    </location>
</feature>
<dbReference type="GO" id="GO:0005345">
    <property type="term" value="F:purine nucleobase transmembrane transporter activity"/>
    <property type="evidence" value="ECO:0007669"/>
    <property type="project" value="TreeGrafter"/>
</dbReference>
<dbReference type="OrthoDB" id="431212at2759"/>
<feature type="transmembrane region" description="Helical" evidence="15">
    <location>
        <begin position="109"/>
        <end position="128"/>
    </location>
</feature>
<comment type="caution">
    <text evidence="17">The sequence shown here is derived from an EMBL/GenBank/DDBJ whole genome shotgun (WGS) entry which is preliminary data.</text>
</comment>
<evidence type="ECO:0000313" key="18">
    <source>
        <dbReference type="Proteomes" id="UP000481858"/>
    </source>
</evidence>
<protein>
    <recommendedName>
        <fullName evidence="4 13">ubiquitinyl hydrolase 1</fullName>
        <ecNumber evidence="4 13">3.4.19.12</ecNumber>
    </recommendedName>
</protein>
<keyword evidence="5" id="KW-0813">Transport</keyword>
<feature type="compositionally biased region" description="Basic and acidic residues" evidence="14">
    <location>
        <begin position="868"/>
        <end position="881"/>
    </location>
</feature>
<dbReference type="Pfam" id="PF01088">
    <property type="entry name" value="Peptidase_C12"/>
    <property type="match status" value="1"/>
</dbReference>
<dbReference type="Pfam" id="PF00860">
    <property type="entry name" value="Xan_ur_permease"/>
    <property type="match status" value="1"/>
</dbReference>
<dbReference type="InterPro" id="IPR045018">
    <property type="entry name" value="Azg-like"/>
</dbReference>
<dbReference type="GO" id="GO:0015853">
    <property type="term" value="P:adenine transport"/>
    <property type="evidence" value="ECO:0007669"/>
    <property type="project" value="TreeGrafter"/>
</dbReference>
<dbReference type="PROSITE" id="PS52048">
    <property type="entry name" value="UCH_DOMAIN"/>
    <property type="match status" value="1"/>
</dbReference>
<keyword evidence="12 15" id="KW-0472">Membrane</keyword>
<evidence type="ECO:0000256" key="1">
    <source>
        <dbReference type="ARBA" id="ARBA00000707"/>
    </source>
</evidence>
<evidence type="ECO:0000256" key="15">
    <source>
        <dbReference type="SAM" id="Phobius"/>
    </source>
</evidence>
<keyword evidence="18" id="KW-1185">Reference proteome</keyword>
<dbReference type="CDD" id="cd09617">
    <property type="entry name" value="Peptidase_C12_UCH37_BAP1"/>
    <property type="match status" value="1"/>
</dbReference>
<dbReference type="GO" id="GO:0004843">
    <property type="term" value="F:cysteine-type deubiquitinase activity"/>
    <property type="evidence" value="ECO:0007669"/>
    <property type="project" value="UniProtKB-UniRule"/>
</dbReference>
<evidence type="ECO:0000256" key="8">
    <source>
        <dbReference type="ARBA" id="ARBA00022786"/>
    </source>
</evidence>
<dbReference type="FunFam" id="3.40.532.10:FF:000009">
    <property type="entry name" value="Ubiquitin carboxyl-terminal hydrolase"/>
    <property type="match status" value="1"/>
</dbReference>
<feature type="transmembrane region" description="Helical" evidence="15">
    <location>
        <begin position="489"/>
        <end position="507"/>
    </location>
</feature>
<gene>
    <name evidence="17" type="ORF">GQX73_g8358</name>
</gene>
<evidence type="ECO:0000256" key="6">
    <source>
        <dbReference type="ARBA" id="ARBA00022670"/>
    </source>
</evidence>
<evidence type="ECO:0000313" key="17">
    <source>
        <dbReference type="EMBL" id="KAF2965221.1"/>
    </source>
</evidence>
<dbReference type="PANTHER" id="PTHR43337:SF3">
    <property type="entry name" value="PURINE TRANSPORTER"/>
    <property type="match status" value="1"/>
</dbReference>
<proteinExistence type="inferred from homology"/>
<dbReference type="Proteomes" id="UP000481858">
    <property type="component" value="Unassembled WGS sequence"/>
</dbReference>
<keyword evidence="7 15" id="KW-0812">Transmembrane</keyword>
<dbReference type="InterPro" id="IPR038765">
    <property type="entry name" value="Papain-like_cys_pep_sf"/>
</dbReference>
<evidence type="ECO:0000256" key="3">
    <source>
        <dbReference type="ARBA" id="ARBA00005697"/>
    </source>
</evidence>
<dbReference type="SUPFAM" id="SSF54001">
    <property type="entry name" value="Cysteine proteinases"/>
    <property type="match status" value="1"/>
</dbReference>
<dbReference type="AlphaFoldDB" id="A0A7C8IJL2"/>
<dbReference type="PRINTS" id="PR00707">
    <property type="entry name" value="UBCTHYDRLASE"/>
</dbReference>
<evidence type="ECO:0000256" key="11">
    <source>
        <dbReference type="ARBA" id="ARBA00022989"/>
    </source>
</evidence>
<dbReference type="InterPro" id="IPR006043">
    <property type="entry name" value="NCS2"/>
</dbReference>
<feature type="active site" description="Nucleophile" evidence="13">
    <location>
        <position position="656"/>
    </location>
</feature>
<comment type="similarity">
    <text evidence="3">Belongs to the nucleobase:cation symporter-2 (NCS2) (TC 2.A.40) family. Azg-like subfamily.</text>
</comment>
<dbReference type="GO" id="GO:0015854">
    <property type="term" value="P:guanine transport"/>
    <property type="evidence" value="ECO:0007669"/>
    <property type="project" value="TreeGrafter"/>
</dbReference>
<dbReference type="GO" id="GO:0006511">
    <property type="term" value="P:ubiquitin-dependent protein catabolic process"/>
    <property type="evidence" value="ECO:0007669"/>
    <property type="project" value="UniProtKB-UniRule"/>
</dbReference>
<evidence type="ECO:0000256" key="2">
    <source>
        <dbReference type="ARBA" id="ARBA00004141"/>
    </source>
</evidence>
<organism evidence="17 18">
    <name type="scientific">Xylaria multiplex</name>
    <dbReference type="NCBI Taxonomy" id="323545"/>
    <lineage>
        <taxon>Eukaryota</taxon>
        <taxon>Fungi</taxon>
        <taxon>Dikarya</taxon>
        <taxon>Ascomycota</taxon>
        <taxon>Pezizomycotina</taxon>
        <taxon>Sordariomycetes</taxon>
        <taxon>Xylariomycetidae</taxon>
        <taxon>Xylariales</taxon>
        <taxon>Xylariaceae</taxon>
        <taxon>Xylaria</taxon>
    </lineage>
</organism>
<feature type="site" description="Important for enzyme activity" evidence="13">
    <location>
        <position position="752"/>
    </location>
</feature>
<name>A0A7C8IJL2_9PEZI</name>
<evidence type="ECO:0000256" key="4">
    <source>
        <dbReference type="ARBA" id="ARBA00012759"/>
    </source>
</evidence>